<proteinExistence type="inferred from homology"/>
<comment type="catalytic activity">
    <reaction evidence="7">
        <text>(S)-dihydroorotate + H2O = N-carbamoyl-L-aspartate + H(+)</text>
        <dbReference type="Rhea" id="RHEA:24296"/>
        <dbReference type="ChEBI" id="CHEBI:15377"/>
        <dbReference type="ChEBI" id="CHEBI:15378"/>
        <dbReference type="ChEBI" id="CHEBI:30864"/>
        <dbReference type="ChEBI" id="CHEBI:32814"/>
        <dbReference type="EC" id="3.5.2.3"/>
    </reaction>
</comment>
<evidence type="ECO:0000313" key="11">
    <source>
        <dbReference type="Proteomes" id="UP000789359"/>
    </source>
</evidence>
<feature type="binding site" evidence="7">
    <location>
        <position position="229"/>
    </location>
    <ligand>
        <name>Zn(2+)</name>
        <dbReference type="ChEBI" id="CHEBI:29105"/>
        <label>2</label>
    </ligand>
</feature>
<feature type="binding site" evidence="7">
    <location>
        <position position="308"/>
    </location>
    <ligand>
        <name>substrate</name>
    </ligand>
</feature>
<feature type="binding site" evidence="7">
    <location>
        <position position="176"/>
    </location>
    <ligand>
        <name>Zn(2+)</name>
        <dbReference type="ChEBI" id="CHEBI:29105"/>
        <label>2</label>
    </ligand>
</feature>
<comment type="function">
    <text evidence="1 7">Catalyzes the reversible cyclization of carbamoyl aspartate to dihydroorotate.</text>
</comment>
<feature type="domain" description="Dihydroorotase catalytic" evidence="9">
    <location>
        <begin position="46"/>
        <end position="232"/>
    </location>
</feature>
<comment type="caution">
    <text evidence="7">Lacks conserved residue(s) required for the propagation of feature annotation.</text>
</comment>
<feature type="binding site" evidence="7">
    <location>
        <position position="149"/>
    </location>
    <ligand>
        <name>Zn(2+)</name>
        <dbReference type="ChEBI" id="CHEBI:29105"/>
        <label>1</label>
    </ligand>
</feature>
<dbReference type="HAMAP" id="MF_00220_B">
    <property type="entry name" value="PyrC_classI_B"/>
    <property type="match status" value="1"/>
</dbReference>
<dbReference type="InterPro" id="IPR004722">
    <property type="entry name" value="DHOase"/>
</dbReference>
<protein>
    <recommendedName>
        <fullName evidence="7">Dihydroorotase</fullName>
        <shortName evidence="7">DHOase</shortName>
        <ecNumber evidence="7">3.5.2.3</ecNumber>
    </recommendedName>
</protein>
<gene>
    <name evidence="7 10" type="primary">pyrC</name>
    <name evidence="10" type="ORF">LMG8286_00434</name>
</gene>
<dbReference type="CDD" id="cd01317">
    <property type="entry name" value="DHOase_IIa"/>
    <property type="match status" value="1"/>
</dbReference>
<comment type="caution">
    <text evidence="10">The sequence shown here is derived from an EMBL/GenBank/DDBJ whole genome shotgun (WGS) entry which is preliminary data.</text>
</comment>
<organism evidence="10 11">
    <name type="scientific">Campylobacter suis</name>
    <dbReference type="NCBI Taxonomy" id="2790657"/>
    <lineage>
        <taxon>Bacteria</taxon>
        <taxon>Pseudomonadati</taxon>
        <taxon>Campylobacterota</taxon>
        <taxon>Epsilonproteobacteria</taxon>
        <taxon>Campylobacterales</taxon>
        <taxon>Campylobacteraceae</taxon>
        <taxon>Campylobacter</taxon>
    </lineage>
</organism>
<dbReference type="Gene3D" id="3.20.20.140">
    <property type="entry name" value="Metal-dependent hydrolases"/>
    <property type="match status" value="1"/>
</dbReference>
<accession>A0ABM8Q1B9</accession>
<keyword evidence="3 7" id="KW-0479">Metal-binding</keyword>
<feature type="binding site" evidence="7">
    <location>
        <position position="91"/>
    </location>
    <ligand>
        <name>substrate</name>
    </ligand>
</feature>
<dbReference type="InterPro" id="IPR002195">
    <property type="entry name" value="Dihydroorotase_CS"/>
</dbReference>
<feature type="binding site" evidence="7">
    <location>
        <position position="57"/>
    </location>
    <ligand>
        <name>Zn(2+)</name>
        <dbReference type="ChEBI" id="CHEBI:29105"/>
        <label>1</label>
    </ligand>
</feature>
<evidence type="ECO:0000256" key="7">
    <source>
        <dbReference type="HAMAP-Rule" id="MF_00220"/>
    </source>
</evidence>
<dbReference type="NCBIfam" id="TIGR00857">
    <property type="entry name" value="pyrC_multi"/>
    <property type="match status" value="1"/>
</dbReference>
<dbReference type="InterPro" id="IPR050138">
    <property type="entry name" value="DHOase/Allantoinase_Hydrolase"/>
</dbReference>
<dbReference type="EC" id="3.5.2.3" evidence="7"/>
<dbReference type="EMBL" id="CAJHOE010000001">
    <property type="protein sequence ID" value="CAD7286601.1"/>
    <property type="molecule type" value="Genomic_DNA"/>
</dbReference>
<dbReference type="InterPro" id="IPR013108">
    <property type="entry name" value="Amidohydro_3"/>
</dbReference>
<dbReference type="PANTHER" id="PTHR43668:SF2">
    <property type="entry name" value="ALLANTOINASE"/>
    <property type="match status" value="1"/>
</dbReference>
<dbReference type="PROSITE" id="PS00483">
    <property type="entry name" value="DIHYDROOROTASE_2"/>
    <property type="match status" value="1"/>
</dbReference>
<comment type="similarity">
    <text evidence="2 7">Belongs to the metallo-dependent hydrolases superfamily. DHOase family. Class I DHOase subfamily.</text>
</comment>
<name>A0ABM8Q1B9_9BACT</name>
<evidence type="ECO:0000256" key="2">
    <source>
        <dbReference type="ARBA" id="ARBA00010286"/>
    </source>
</evidence>
<dbReference type="SUPFAM" id="SSF51338">
    <property type="entry name" value="Composite domain of metallo-dependent hydrolases"/>
    <property type="match status" value="1"/>
</dbReference>
<feature type="binding site" evidence="7">
    <location>
        <begin position="322"/>
        <end position="323"/>
    </location>
    <ligand>
        <name>substrate</name>
    </ligand>
</feature>
<comment type="pathway">
    <text evidence="7">Pyrimidine metabolism; UMP biosynthesis via de novo pathway; (S)-dihydroorotate from bicarbonate: step 3/3.</text>
</comment>
<feature type="binding site" evidence="7">
    <location>
        <position position="59"/>
    </location>
    <ligand>
        <name>Zn(2+)</name>
        <dbReference type="ChEBI" id="CHEBI:29105"/>
        <label>1</label>
    </ligand>
</feature>
<keyword evidence="6 7" id="KW-0665">Pyrimidine biosynthesis</keyword>
<dbReference type="InterPro" id="IPR011059">
    <property type="entry name" value="Metal-dep_hydrolase_composite"/>
</dbReference>
<evidence type="ECO:0000256" key="4">
    <source>
        <dbReference type="ARBA" id="ARBA00022801"/>
    </source>
</evidence>
<dbReference type="InterPro" id="IPR024403">
    <property type="entry name" value="DHOase_cat"/>
</dbReference>
<dbReference type="RefSeq" id="WP_230056220.1">
    <property type="nucleotide sequence ID" value="NZ_CAJHOE010000001.1"/>
</dbReference>
<keyword evidence="5 7" id="KW-0862">Zinc</keyword>
<evidence type="ECO:0000256" key="1">
    <source>
        <dbReference type="ARBA" id="ARBA00002368"/>
    </source>
</evidence>
<feature type="domain" description="Amidohydrolase 3" evidence="8">
    <location>
        <begin position="339"/>
        <end position="421"/>
    </location>
</feature>
<dbReference type="Proteomes" id="UP000789359">
    <property type="component" value="Unassembled WGS sequence"/>
</dbReference>
<feature type="binding site" evidence="7">
    <location>
        <begin position="59"/>
        <end position="61"/>
    </location>
    <ligand>
        <name>substrate</name>
    </ligand>
</feature>
<dbReference type="PANTHER" id="PTHR43668">
    <property type="entry name" value="ALLANTOINASE"/>
    <property type="match status" value="1"/>
</dbReference>
<feature type="binding site" evidence="7">
    <location>
        <position position="304"/>
    </location>
    <ligand>
        <name>Zn(2+)</name>
        <dbReference type="ChEBI" id="CHEBI:29105"/>
        <label>1</label>
    </ligand>
</feature>
<dbReference type="Pfam" id="PF12890">
    <property type="entry name" value="DHOase"/>
    <property type="match status" value="1"/>
</dbReference>
<comment type="cofactor">
    <cofactor evidence="7">
        <name>Zn(2+)</name>
        <dbReference type="ChEBI" id="CHEBI:29105"/>
    </cofactor>
    <text evidence="7">Binds 2 Zn(2+) ions per subunit.</text>
</comment>
<dbReference type="Pfam" id="PF07969">
    <property type="entry name" value="Amidohydro_3"/>
    <property type="match status" value="1"/>
</dbReference>
<evidence type="ECO:0000256" key="6">
    <source>
        <dbReference type="ARBA" id="ARBA00022975"/>
    </source>
</evidence>
<evidence type="ECO:0000259" key="9">
    <source>
        <dbReference type="Pfam" id="PF12890"/>
    </source>
</evidence>
<reference evidence="10 11" key="1">
    <citation type="submission" date="2020-11" db="EMBL/GenBank/DDBJ databases">
        <authorList>
            <person name="Peeters C."/>
        </authorList>
    </citation>
    <scope>NUCLEOTIDE SEQUENCE [LARGE SCALE GENOMIC DNA]</scope>
    <source>
        <strain evidence="10 11">LMG 8286</strain>
    </source>
</reference>
<evidence type="ECO:0000256" key="3">
    <source>
        <dbReference type="ARBA" id="ARBA00022723"/>
    </source>
</evidence>
<evidence type="ECO:0000256" key="5">
    <source>
        <dbReference type="ARBA" id="ARBA00022833"/>
    </source>
</evidence>
<sequence length="428" mass="46025">MKTLIKNATIVNHDGIIKSNIIIEGENIAEISNAIPQADAVIDASGKLVFPGLIDMHVHFRDPGQEYKDDIVSGSRAAVAGGVTTCMPMANTNPVNDNAYITSAMIAKAKECGLIDLLPIAAITKSLKGNEVTEMGDLVSAGAVAFSDDGLPVTSSSVMRAALEYSNMFGSFCISHSEDCSLCRGGVMHEGKVSAILGLRGMAREKEEISVSRDMLLAKLTGGHIHIAHVSSAYSLKIIEMAKKDGIRITCEATPHHFTFSDEEILRNAYDTNFKMSPPLREISDVKAVRDGLKSGLIDVIATDHAPHHSDEKIVEFDKAPFGIIGLQTLVPLTLRLVNEGVISLEQMSALTSYNPAKIIKATNKGKIAAGMLADIAIIDPDIEYIYDEKVNRSKSLNSPLFGKKIKGSAVKTLKNGRVVFDFAEFGI</sequence>
<dbReference type="PROSITE" id="PS00482">
    <property type="entry name" value="DIHYDROOROTASE_1"/>
    <property type="match status" value="1"/>
</dbReference>
<dbReference type="InterPro" id="IPR032466">
    <property type="entry name" value="Metal_Hydrolase"/>
</dbReference>
<dbReference type="GO" id="GO:0004151">
    <property type="term" value="F:dihydroorotase activity"/>
    <property type="evidence" value="ECO:0007669"/>
    <property type="project" value="UniProtKB-EC"/>
</dbReference>
<dbReference type="SUPFAM" id="SSF51556">
    <property type="entry name" value="Metallo-dependent hydrolases"/>
    <property type="match status" value="1"/>
</dbReference>
<evidence type="ECO:0000259" key="8">
    <source>
        <dbReference type="Pfam" id="PF07969"/>
    </source>
</evidence>
<feature type="active site" evidence="7">
    <location>
        <position position="304"/>
    </location>
</feature>
<keyword evidence="11" id="KW-1185">Reference proteome</keyword>
<evidence type="ECO:0000313" key="10">
    <source>
        <dbReference type="EMBL" id="CAD7286601.1"/>
    </source>
</evidence>
<keyword evidence="4 7" id="KW-0378">Hydrolase</keyword>
<feature type="binding site" evidence="7">
    <location>
        <position position="149"/>
    </location>
    <ligand>
        <name>Zn(2+)</name>
        <dbReference type="ChEBI" id="CHEBI:29105"/>
        <label>2</label>
    </ligand>
</feature>